<proteinExistence type="predicted"/>
<sequence length="48" mass="5245">TRYPQRPEAARAEGPAAGRAGGPSPVRAEPSRRPPQARNARQSPHFQR</sequence>
<feature type="compositionally biased region" description="Polar residues" evidence="1">
    <location>
        <begin position="39"/>
        <end position="48"/>
    </location>
</feature>
<dbReference type="AlphaFoldDB" id="A0A9X2YF28"/>
<accession>A0A9X2YF28</accession>
<feature type="compositionally biased region" description="Low complexity" evidence="1">
    <location>
        <begin position="12"/>
        <end position="28"/>
    </location>
</feature>
<feature type="non-terminal residue" evidence="2">
    <location>
        <position position="1"/>
    </location>
</feature>
<feature type="region of interest" description="Disordered" evidence="1">
    <location>
        <begin position="1"/>
        <end position="48"/>
    </location>
</feature>
<dbReference type="Proteomes" id="UP001140293">
    <property type="component" value="Unassembled WGS sequence"/>
</dbReference>
<evidence type="ECO:0000313" key="3">
    <source>
        <dbReference type="Proteomes" id="UP001140293"/>
    </source>
</evidence>
<organism evidence="2 3">
    <name type="scientific">[Mycobacterium] manitobense</name>
    <dbReference type="NCBI Taxonomy" id="190147"/>
    <lineage>
        <taxon>Bacteria</taxon>
        <taxon>Bacillati</taxon>
        <taxon>Actinomycetota</taxon>
        <taxon>Actinomycetes</taxon>
        <taxon>Mycobacteriales</taxon>
        <taxon>Mycobacteriaceae</taxon>
        <taxon>Mycolicibacterium</taxon>
    </lineage>
</organism>
<keyword evidence="3" id="KW-1185">Reference proteome</keyword>
<evidence type="ECO:0000256" key="1">
    <source>
        <dbReference type="SAM" id="MobiDB-lite"/>
    </source>
</evidence>
<reference evidence="2" key="1">
    <citation type="submission" date="2020-07" db="EMBL/GenBank/DDBJ databases">
        <authorList>
            <person name="Pettersson B.M.F."/>
            <person name="Behra P.R.K."/>
            <person name="Ramesh M."/>
            <person name="Das S."/>
            <person name="Dasgupta S."/>
            <person name="Kirsebom L.A."/>
        </authorList>
    </citation>
    <scope>NUCLEOTIDE SEQUENCE</scope>
    <source>
        <strain evidence="2">DSM 44615</strain>
    </source>
</reference>
<evidence type="ECO:0000313" key="2">
    <source>
        <dbReference type="EMBL" id="MCV7173468.1"/>
    </source>
</evidence>
<protein>
    <submittedName>
        <fullName evidence="2">Uncharacterized protein</fullName>
    </submittedName>
</protein>
<name>A0A9X2YF28_9MYCO</name>
<comment type="caution">
    <text evidence="2">The sequence shown here is derived from an EMBL/GenBank/DDBJ whole genome shotgun (WGS) entry which is preliminary data.</text>
</comment>
<dbReference type="EMBL" id="JACKSJ010000237">
    <property type="protein sequence ID" value="MCV7173468.1"/>
    <property type="molecule type" value="Genomic_DNA"/>
</dbReference>
<reference evidence="2" key="2">
    <citation type="journal article" date="2022" name="BMC Genomics">
        <title>Comparative genome analysis of mycobacteria focusing on tRNA and non-coding RNA.</title>
        <authorList>
            <person name="Behra P.R.K."/>
            <person name="Pettersson B.M.F."/>
            <person name="Ramesh M."/>
            <person name="Das S."/>
            <person name="Dasgupta S."/>
            <person name="Kirsebom L.A."/>
        </authorList>
    </citation>
    <scope>NUCLEOTIDE SEQUENCE</scope>
    <source>
        <strain evidence="2">DSM 44615</strain>
    </source>
</reference>
<gene>
    <name evidence="2" type="ORF">H7I41_26445</name>
</gene>